<sequence>MKYKGEQILQIALEYALNCGHTSLQLAYLARENRIRQLCVYVTSITQF</sequence>
<proteinExistence type="predicted"/>
<protein>
    <submittedName>
        <fullName evidence="1">Uncharacterized protein</fullName>
    </submittedName>
</protein>
<dbReference type="AlphaFoldDB" id="A0A0A8ZFJ6"/>
<name>A0A0A8ZFJ6_ARUDO</name>
<dbReference type="EMBL" id="GBRH01259741">
    <property type="protein sequence ID" value="JAD38154.1"/>
    <property type="molecule type" value="Transcribed_RNA"/>
</dbReference>
<accession>A0A0A8ZFJ6</accession>
<organism evidence="1">
    <name type="scientific">Arundo donax</name>
    <name type="common">Giant reed</name>
    <name type="synonym">Donax arundinaceus</name>
    <dbReference type="NCBI Taxonomy" id="35708"/>
    <lineage>
        <taxon>Eukaryota</taxon>
        <taxon>Viridiplantae</taxon>
        <taxon>Streptophyta</taxon>
        <taxon>Embryophyta</taxon>
        <taxon>Tracheophyta</taxon>
        <taxon>Spermatophyta</taxon>
        <taxon>Magnoliopsida</taxon>
        <taxon>Liliopsida</taxon>
        <taxon>Poales</taxon>
        <taxon>Poaceae</taxon>
        <taxon>PACMAD clade</taxon>
        <taxon>Arundinoideae</taxon>
        <taxon>Arundineae</taxon>
        <taxon>Arundo</taxon>
    </lineage>
</organism>
<reference evidence="1" key="1">
    <citation type="submission" date="2014-09" db="EMBL/GenBank/DDBJ databases">
        <authorList>
            <person name="Magalhaes I.L.F."/>
            <person name="Oliveira U."/>
            <person name="Santos F.R."/>
            <person name="Vidigal T.H.D.A."/>
            <person name="Brescovit A.D."/>
            <person name="Santos A.J."/>
        </authorList>
    </citation>
    <scope>NUCLEOTIDE SEQUENCE</scope>
    <source>
        <tissue evidence="1">Shoot tissue taken approximately 20 cm above the soil surface</tissue>
    </source>
</reference>
<evidence type="ECO:0000313" key="1">
    <source>
        <dbReference type="EMBL" id="JAD38154.1"/>
    </source>
</evidence>
<reference evidence="1" key="2">
    <citation type="journal article" date="2015" name="Data Brief">
        <title>Shoot transcriptome of the giant reed, Arundo donax.</title>
        <authorList>
            <person name="Barrero R.A."/>
            <person name="Guerrero F.D."/>
            <person name="Moolhuijzen P."/>
            <person name="Goolsby J.A."/>
            <person name="Tidwell J."/>
            <person name="Bellgard S.E."/>
            <person name="Bellgard M.I."/>
        </authorList>
    </citation>
    <scope>NUCLEOTIDE SEQUENCE</scope>
    <source>
        <tissue evidence="1">Shoot tissue taken approximately 20 cm above the soil surface</tissue>
    </source>
</reference>